<feature type="region of interest" description="Disordered" evidence="1">
    <location>
        <begin position="1"/>
        <end position="21"/>
    </location>
</feature>
<feature type="domain" description="DUF4396" evidence="3">
    <location>
        <begin position="32"/>
        <end position="165"/>
    </location>
</feature>
<feature type="compositionally biased region" description="Basic and acidic residues" evidence="1">
    <location>
        <begin position="1"/>
        <end position="16"/>
    </location>
</feature>
<dbReference type="RefSeq" id="WP_381190422.1">
    <property type="nucleotide sequence ID" value="NZ_JBHSFE010000002.1"/>
</dbReference>
<evidence type="ECO:0000256" key="2">
    <source>
        <dbReference type="SAM" id="Phobius"/>
    </source>
</evidence>
<comment type="caution">
    <text evidence="4">The sequence shown here is derived from an EMBL/GenBank/DDBJ whole genome shotgun (WGS) entry which is preliminary data.</text>
</comment>
<dbReference type="EMBL" id="JBHSFE010000002">
    <property type="protein sequence ID" value="MFC4606261.1"/>
    <property type="molecule type" value="Genomic_DNA"/>
</dbReference>
<feature type="transmembrane region" description="Helical" evidence="2">
    <location>
        <begin position="69"/>
        <end position="89"/>
    </location>
</feature>
<dbReference type="Proteomes" id="UP001595993">
    <property type="component" value="Unassembled WGS sequence"/>
</dbReference>
<sequence>MDHSAHDTSTAHDHAAHQAHAGHARHQKGGVTWGAAAKATLHCLTGCAIGEILGMVIGTALLWGNVETMILAITLAFVFGYSFTLFAVRKAGLDFKSAVKVALAADTVSIAVMELVDNGIIALTPGAMDAHLSDALFWTALLGGFAAAFVITTPVNKWMIGRGKGHAVVHAYH</sequence>
<protein>
    <submittedName>
        <fullName evidence="4">DUF4396 domain-containing protein</fullName>
    </submittedName>
</protein>
<evidence type="ECO:0000259" key="3">
    <source>
        <dbReference type="Pfam" id="PF14342"/>
    </source>
</evidence>
<feature type="transmembrane region" description="Helical" evidence="2">
    <location>
        <begin position="101"/>
        <end position="123"/>
    </location>
</feature>
<keyword evidence="2" id="KW-0812">Transmembrane</keyword>
<keyword evidence="2" id="KW-1133">Transmembrane helix</keyword>
<gene>
    <name evidence="4" type="ORF">ACFO9E_00225</name>
</gene>
<proteinExistence type="predicted"/>
<organism evidence="4 5">
    <name type="scientific">Streptomyces maoxianensis</name>
    <dbReference type="NCBI Taxonomy" id="1459942"/>
    <lineage>
        <taxon>Bacteria</taxon>
        <taxon>Bacillati</taxon>
        <taxon>Actinomycetota</taxon>
        <taxon>Actinomycetes</taxon>
        <taxon>Kitasatosporales</taxon>
        <taxon>Streptomycetaceae</taxon>
        <taxon>Streptomyces</taxon>
    </lineage>
</organism>
<reference evidence="5" key="1">
    <citation type="journal article" date="2019" name="Int. J. Syst. Evol. Microbiol.">
        <title>The Global Catalogue of Microorganisms (GCM) 10K type strain sequencing project: providing services to taxonomists for standard genome sequencing and annotation.</title>
        <authorList>
            <consortium name="The Broad Institute Genomics Platform"/>
            <consortium name="The Broad Institute Genome Sequencing Center for Infectious Disease"/>
            <person name="Wu L."/>
            <person name="Ma J."/>
        </authorList>
    </citation>
    <scope>NUCLEOTIDE SEQUENCE [LARGE SCALE GENOMIC DNA]</scope>
    <source>
        <strain evidence="5">CGMCC 4.7139</strain>
    </source>
</reference>
<feature type="transmembrane region" description="Helical" evidence="2">
    <location>
        <begin position="43"/>
        <end position="63"/>
    </location>
</feature>
<keyword evidence="5" id="KW-1185">Reference proteome</keyword>
<dbReference type="Pfam" id="PF14342">
    <property type="entry name" value="DUF4396"/>
    <property type="match status" value="1"/>
</dbReference>
<keyword evidence="2" id="KW-0472">Membrane</keyword>
<evidence type="ECO:0000313" key="5">
    <source>
        <dbReference type="Proteomes" id="UP001595993"/>
    </source>
</evidence>
<accession>A0ABV9FW64</accession>
<feature type="transmembrane region" description="Helical" evidence="2">
    <location>
        <begin position="135"/>
        <end position="155"/>
    </location>
</feature>
<evidence type="ECO:0000313" key="4">
    <source>
        <dbReference type="EMBL" id="MFC4606261.1"/>
    </source>
</evidence>
<dbReference type="InterPro" id="IPR025509">
    <property type="entry name" value="DUF4396"/>
</dbReference>
<name>A0ABV9FW64_9ACTN</name>
<evidence type="ECO:0000256" key="1">
    <source>
        <dbReference type="SAM" id="MobiDB-lite"/>
    </source>
</evidence>